<accession>A0ABY6K6C2</accession>
<dbReference type="EMBL" id="CP092864">
    <property type="protein sequence ID" value="UYV63841.1"/>
    <property type="molecule type" value="Genomic_DNA"/>
</dbReference>
<sequence>MYIIGFYRQECSHRNGGSTNLHQILCENGFKGAENFWMLKTAYGDAVMSRRRVFEWYKRFKEGREETADNERFRKTVHINHA</sequence>
<protein>
    <submittedName>
        <fullName evidence="2">GVQW3</fullName>
    </submittedName>
</protein>
<dbReference type="Pfam" id="PF17906">
    <property type="entry name" value="HTH_48"/>
    <property type="match status" value="1"/>
</dbReference>
<keyword evidence="3" id="KW-1185">Reference proteome</keyword>
<dbReference type="InterPro" id="IPR041426">
    <property type="entry name" value="Mos1_HTH"/>
</dbReference>
<dbReference type="Proteomes" id="UP001235939">
    <property type="component" value="Chromosome 02"/>
</dbReference>
<evidence type="ECO:0000259" key="1">
    <source>
        <dbReference type="Pfam" id="PF17906"/>
    </source>
</evidence>
<name>A0ABY6K6C2_9ARAC</name>
<feature type="domain" description="Mos1 transposase HTH" evidence="1">
    <location>
        <begin position="33"/>
        <end position="63"/>
    </location>
</feature>
<organism evidence="2 3">
    <name type="scientific">Cordylochernes scorpioides</name>
    <dbReference type="NCBI Taxonomy" id="51811"/>
    <lineage>
        <taxon>Eukaryota</taxon>
        <taxon>Metazoa</taxon>
        <taxon>Ecdysozoa</taxon>
        <taxon>Arthropoda</taxon>
        <taxon>Chelicerata</taxon>
        <taxon>Arachnida</taxon>
        <taxon>Pseudoscorpiones</taxon>
        <taxon>Cheliferoidea</taxon>
        <taxon>Chernetidae</taxon>
        <taxon>Cordylochernes</taxon>
    </lineage>
</organism>
<proteinExistence type="predicted"/>
<reference evidence="2 3" key="1">
    <citation type="submission" date="2022-01" db="EMBL/GenBank/DDBJ databases">
        <title>A chromosomal length assembly of Cordylochernes scorpioides.</title>
        <authorList>
            <person name="Zeh D."/>
            <person name="Zeh J."/>
        </authorList>
    </citation>
    <scope>NUCLEOTIDE SEQUENCE [LARGE SCALE GENOMIC DNA]</scope>
    <source>
        <strain evidence="2">IN4F17</strain>
        <tissue evidence="2">Whole Body</tissue>
    </source>
</reference>
<gene>
    <name evidence="2" type="ORF">LAZ67_2005792</name>
</gene>
<evidence type="ECO:0000313" key="3">
    <source>
        <dbReference type="Proteomes" id="UP001235939"/>
    </source>
</evidence>
<dbReference type="Gene3D" id="1.10.10.1450">
    <property type="match status" value="1"/>
</dbReference>
<evidence type="ECO:0000313" key="2">
    <source>
        <dbReference type="EMBL" id="UYV63841.1"/>
    </source>
</evidence>